<dbReference type="AlphaFoldDB" id="A0A2V1P542"/>
<sequence length="93" mass="10402">MLLGDGMIEYRSEERWCVLDIFEFMGEAGQGNVRDIILRQLGPEMFDIIVFAIASDEPGAKRFGESFEIFAGILFIIIFSSHISLSKNRAGPA</sequence>
<name>A0A2V1P542_9RHOB</name>
<evidence type="ECO:0000313" key="2">
    <source>
        <dbReference type="EMBL" id="PWG17545.1"/>
    </source>
</evidence>
<accession>A0A2V1P542</accession>
<dbReference type="EMBL" id="QETF01000004">
    <property type="protein sequence ID" value="PWG17545.1"/>
    <property type="molecule type" value="Genomic_DNA"/>
</dbReference>
<reference evidence="3" key="1">
    <citation type="submission" date="2018-05" db="EMBL/GenBank/DDBJ databases">
        <authorList>
            <person name="Du Z."/>
            <person name="Wang X."/>
        </authorList>
    </citation>
    <scope>NUCLEOTIDE SEQUENCE [LARGE SCALE GENOMIC DNA]</scope>
    <source>
        <strain evidence="3">WDS4C29</strain>
    </source>
</reference>
<proteinExistence type="predicted"/>
<keyword evidence="1" id="KW-1133">Transmembrane helix</keyword>
<evidence type="ECO:0000256" key="1">
    <source>
        <dbReference type="SAM" id="Phobius"/>
    </source>
</evidence>
<dbReference type="RefSeq" id="WP_109387156.1">
    <property type="nucleotide sequence ID" value="NZ_QETF01000004.1"/>
</dbReference>
<keyword evidence="1" id="KW-0812">Transmembrane</keyword>
<keyword evidence="1" id="KW-0472">Membrane</keyword>
<comment type="caution">
    <text evidence="2">The sequence shown here is derived from an EMBL/GenBank/DDBJ whole genome shotgun (WGS) entry which is preliminary data.</text>
</comment>
<protein>
    <submittedName>
        <fullName evidence="2">Uncharacterized protein</fullName>
    </submittedName>
</protein>
<evidence type="ECO:0000313" key="3">
    <source>
        <dbReference type="Proteomes" id="UP000245293"/>
    </source>
</evidence>
<gene>
    <name evidence="2" type="ORF">DFK10_04770</name>
</gene>
<feature type="transmembrane region" description="Helical" evidence="1">
    <location>
        <begin position="67"/>
        <end position="85"/>
    </location>
</feature>
<organism evidence="2 3">
    <name type="scientific">Salibaculum griseiflavum</name>
    <dbReference type="NCBI Taxonomy" id="1914409"/>
    <lineage>
        <taxon>Bacteria</taxon>
        <taxon>Pseudomonadati</taxon>
        <taxon>Pseudomonadota</taxon>
        <taxon>Alphaproteobacteria</taxon>
        <taxon>Rhodobacterales</taxon>
        <taxon>Roseobacteraceae</taxon>
        <taxon>Salibaculum</taxon>
    </lineage>
</organism>
<keyword evidence="3" id="KW-1185">Reference proteome</keyword>
<dbReference type="Proteomes" id="UP000245293">
    <property type="component" value="Unassembled WGS sequence"/>
</dbReference>